<proteinExistence type="predicted"/>
<dbReference type="Pfam" id="PF08282">
    <property type="entry name" value="Hydrolase_3"/>
    <property type="match status" value="1"/>
</dbReference>
<protein>
    <submittedName>
        <fullName evidence="1">HAD hydrolase family protein</fullName>
    </submittedName>
</protein>
<keyword evidence="2" id="KW-1185">Reference proteome</keyword>
<dbReference type="EMBL" id="JAECZA010000250">
    <property type="protein sequence ID" value="MBH8577038.1"/>
    <property type="molecule type" value="Genomic_DNA"/>
</dbReference>
<dbReference type="InterPro" id="IPR023214">
    <property type="entry name" value="HAD_sf"/>
</dbReference>
<sequence>MDNKQQVLVVDLDGTLLHPEPEAIAVPGRVSYRYLSQKSANLLADISKLIPIVIATARNAQNVKQLVQQIPDVCFWGFVTENGLVAKFHLDETPRTTSNWNAVTNLLPNWSQLTGYENCLGLIAPKYFENSDSFLRKILFENDITGYVYLDGHKIFIYPSMPSKLKGIQFLKFFPLITLGNDLNDLNILNASHYTATLSTAHEEVKEVVNRKGGYCSSLNSHAATEELLLWTYELVTSILKYSNLQPV</sequence>
<accession>A0A8J7IAD1</accession>
<evidence type="ECO:0000313" key="2">
    <source>
        <dbReference type="Proteomes" id="UP000662314"/>
    </source>
</evidence>
<reference evidence="1 2" key="1">
    <citation type="journal article" date="2021" name="Int. J. Syst. Evol. Microbiol.">
        <title>Amazonocrinis nigriterrae gen. nov., sp. nov., Atlanticothrix silvestris gen. nov., sp. nov. and Dendronalium phyllosphericum gen. nov., sp. nov., nostocacean cyanobacteria from Brazilian environments.</title>
        <authorList>
            <person name="Alvarenga D.O."/>
            <person name="Andreote A.P.D."/>
            <person name="Branco L.H.Z."/>
            <person name="Delbaje E."/>
            <person name="Cruz R.B."/>
            <person name="Varani A.M."/>
            <person name="Fiore M.F."/>
        </authorList>
    </citation>
    <scope>NUCLEOTIDE SEQUENCE [LARGE SCALE GENOMIC DNA]</scope>
    <source>
        <strain evidence="1 2">CENA369</strain>
    </source>
</reference>
<comment type="caution">
    <text evidence="1">The sequence shown here is derived from an EMBL/GenBank/DDBJ whole genome shotgun (WGS) entry which is preliminary data.</text>
</comment>
<dbReference type="Gene3D" id="3.90.1070.10">
    <property type="match status" value="1"/>
</dbReference>
<organism evidence="1 2">
    <name type="scientific">Dendronalium phyllosphericum CENA369</name>
    <dbReference type="NCBI Taxonomy" id="1725256"/>
    <lineage>
        <taxon>Bacteria</taxon>
        <taxon>Bacillati</taxon>
        <taxon>Cyanobacteriota</taxon>
        <taxon>Cyanophyceae</taxon>
        <taxon>Nostocales</taxon>
        <taxon>Nostocaceae</taxon>
        <taxon>Dendronalium</taxon>
        <taxon>Dendronalium phyllosphericum</taxon>
    </lineage>
</organism>
<dbReference type="Gene3D" id="3.40.50.1000">
    <property type="entry name" value="HAD superfamily/HAD-like"/>
    <property type="match status" value="1"/>
</dbReference>
<dbReference type="InterPro" id="IPR036412">
    <property type="entry name" value="HAD-like_sf"/>
</dbReference>
<dbReference type="RefSeq" id="WP_214435755.1">
    <property type="nucleotide sequence ID" value="NZ_CAWPUQ010000180.1"/>
</dbReference>
<keyword evidence="1" id="KW-0378">Hydrolase</keyword>
<dbReference type="Proteomes" id="UP000662314">
    <property type="component" value="Unassembled WGS sequence"/>
</dbReference>
<dbReference type="SUPFAM" id="SSF56784">
    <property type="entry name" value="HAD-like"/>
    <property type="match status" value="1"/>
</dbReference>
<name>A0A8J7IAD1_9NOST</name>
<evidence type="ECO:0000313" key="1">
    <source>
        <dbReference type="EMBL" id="MBH8577038.1"/>
    </source>
</evidence>
<dbReference type="GO" id="GO:0016787">
    <property type="term" value="F:hydrolase activity"/>
    <property type="evidence" value="ECO:0007669"/>
    <property type="project" value="UniProtKB-KW"/>
</dbReference>
<gene>
    <name evidence="1" type="ORF">I8752_29460</name>
</gene>
<dbReference type="AlphaFoldDB" id="A0A8J7IAD1"/>